<dbReference type="SUPFAM" id="SSF52540">
    <property type="entry name" value="P-loop containing nucleoside triphosphate hydrolases"/>
    <property type="match status" value="1"/>
</dbReference>
<dbReference type="InterPro" id="IPR027417">
    <property type="entry name" value="P-loop_NTPase"/>
</dbReference>
<dbReference type="GO" id="GO:0016887">
    <property type="term" value="F:ATP hydrolysis activity"/>
    <property type="evidence" value="ECO:0007669"/>
    <property type="project" value="InterPro"/>
</dbReference>
<dbReference type="PANTHER" id="PTHR42781:SF4">
    <property type="entry name" value="SPERMIDINE_PUTRESCINE IMPORT ATP-BINDING PROTEIN POTA"/>
    <property type="match status" value="1"/>
</dbReference>
<evidence type="ECO:0000256" key="1">
    <source>
        <dbReference type="ARBA" id="ARBA00005417"/>
    </source>
</evidence>
<dbReference type="Proteomes" id="UP000249538">
    <property type="component" value="Unassembled WGS sequence"/>
</dbReference>
<dbReference type="Pfam" id="PF00005">
    <property type="entry name" value="ABC_tran"/>
    <property type="match status" value="1"/>
</dbReference>
<keyword evidence="4 6" id="KW-0067">ATP-binding</keyword>
<dbReference type="Gene3D" id="2.40.50.100">
    <property type="match status" value="1"/>
</dbReference>
<dbReference type="SUPFAM" id="SSF50331">
    <property type="entry name" value="MOP-like"/>
    <property type="match status" value="1"/>
</dbReference>
<dbReference type="PROSITE" id="PS00211">
    <property type="entry name" value="ABC_TRANSPORTER_1"/>
    <property type="match status" value="1"/>
</dbReference>
<reference evidence="6 7" key="1">
    <citation type="submission" date="2018-06" db="EMBL/GenBank/DDBJ databases">
        <title>Genomic Encyclopedia of Archaeal and Bacterial Type Strains, Phase II (KMG-II): from individual species to whole genera.</title>
        <authorList>
            <person name="Goeker M."/>
        </authorList>
    </citation>
    <scope>NUCLEOTIDE SEQUENCE [LARGE SCALE GENOMIC DNA]</scope>
    <source>
        <strain evidence="6 7">DSM 18774</strain>
    </source>
</reference>
<dbReference type="EMBL" id="QKZS01000003">
    <property type="protein sequence ID" value="PZX56251.1"/>
    <property type="molecule type" value="Genomic_DNA"/>
</dbReference>
<dbReference type="InterPro" id="IPR050093">
    <property type="entry name" value="ABC_SmlMolc_Importer"/>
</dbReference>
<evidence type="ECO:0000313" key="7">
    <source>
        <dbReference type="Proteomes" id="UP000249538"/>
    </source>
</evidence>
<sequence length="348" mass="37691">MTRSDAGIRIENLHLSFGETKVLEGIDMEIRPGEFFAFLGPSGSGKSTLLRAIAGFGPRPQGRILIGDRDIADLPPWKRNVGMVFQSYALWPHMTVRANVAFGLEERRMPRREISPKVEAALDLVGLLHLADRMPAQLSGGQQQRVALARTVAIEPQVLLLDEPLSNLDASLRVQMRRELLALQRKLGLTTVFVTHDQEEANTTSDRMAVLDGGVIQQIGTPQELYDRPANGFVAGFLGTANILKGSLRDGAFVTESGNALPVATTLAAASRIVLRPQNISLTDDSGPGVIPGAIRHREFLGSQIRYLVDTADGQIIVDRLHGEGAVAHEAGVQVALRVESRNAPLLA</sequence>
<dbReference type="PROSITE" id="PS50893">
    <property type="entry name" value="ABC_TRANSPORTER_2"/>
    <property type="match status" value="1"/>
</dbReference>
<dbReference type="Gene3D" id="3.40.50.300">
    <property type="entry name" value="P-loop containing nucleotide triphosphate hydrolases"/>
    <property type="match status" value="1"/>
</dbReference>
<feature type="domain" description="ABC transporter" evidence="5">
    <location>
        <begin position="8"/>
        <end position="238"/>
    </location>
</feature>
<dbReference type="InterPro" id="IPR003593">
    <property type="entry name" value="AAA+_ATPase"/>
</dbReference>
<comment type="caution">
    <text evidence="6">The sequence shown here is derived from an EMBL/GenBank/DDBJ whole genome shotgun (WGS) entry which is preliminary data.</text>
</comment>
<evidence type="ECO:0000259" key="5">
    <source>
        <dbReference type="PROSITE" id="PS50893"/>
    </source>
</evidence>
<name>A0A2W7R7X6_9RHOB</name>
<evidence type="ECO:0000256" key="4">
    <source>
        <dbReference type="ARBA" id="ARBA00022840"/>
    </source>
</evidence>
<keyword evidence="2" id="KW-0813">Transport</keyword>
<keyword evidence="3" id="KW-0547">Nucleotide-binding</keyword>
<dbReference type="InterPro" id="IPR008995">
    <property type="entry name" value="Mo/tungstate-bd_C_term_dom"/>
</dbReference>
<protein>
    <submittedName>
        <fullName evidence="6">Iron(III) transport system ATP-binding protein</fullName>
    </submittedName>
</protein>
<comment type="similarity">
    <text evidence="1">Belongs to the ABC transporter superfamily.</text>
</comment>
<dbReference type="InterPro" id="IPR017871">
    <property type="entry name" value="ABC_transporter-like_CS"/>
</dbReference>
<evidence type="ECO:0000313" key="6">
    <source>
        <dbReference type="EMBL" id="PZX56251.1"/>
    </source>
</evidence>
<evidence type="ECO:0000256" key="3">
    <source>
        <dbReference type="ARBA" id="ARBA00022741"/>
    </source>
</evidence>
<dbReference type="GO" id="GO:0043190">
    <property type="term" value="C:ATP-binding cassette (ABC) transporter complex"/>
    <property type="evidence" value="ECO:0007669"/>
    <property type="project" value="InterPro"/>
</dbReference>
<proteinExistence type="inferred from homology"/>
<dbReference type="GO" id="GO:0140359">
    <property type="term" value="F:ABC-type transporter activity"/>
    <property type="evidence" value="ECO:0007669"/>
    <property type="project" value="UniProtKB-ARBA"/>
</dbReference>
<dbReference type="RefSeq" id="WP_111467298.1">
    <property type="nucleotide sequence ID" value="NZ_QKZS01000003.1"/>
</dbReference>
<dbReference type="SMART" id="SM00382">
    <property type="entry name" value="AAA"/>
    <property type="match status" value="1"/>
</dbReference>
<dbReference type="InterPro" id="IPR013611">
    <property type="entry name" value="Transp-assoc_OB_typ2"/>
</dbReference>
<accession>A0A2W7R7X6</accession>
<dbReference type="GO" id="GO:0005524">
    <property type="term" value="F:ATP binding"/>
    <property type="evidence" value="ECO:0007669"/>
    <property type="project" value="UniProtKB-KW"/>
</dbReference>
<dbReference type="FunFam" id="3.40.50.300:FF:000042">
    <property type="entry name" value="Maltose/maltodextrin ABC transporter, ATP-binding protein"/>
    <property type="match status" value="1"/>
</dbReference>
<organism evidence="6 7">
    <name type="scientific">Cereibacter changlensis</name>
    <dbReference type="NCBI Taxonomy" id="402884"/>
    <lineage>
        <taxon>Bacteria</taxon>
        <taxon>Pseudomonadati</taxon>
        <taxon>Pseudomonadota</taxon>
        <taxon>Alphaproteobacteria</taxon>
        <taxon>Rhodobacterales</taxon>
        <taxon>Paracoccaceae</taxon>
        <taxon>Cereibacter</taxon>
    </lineage>
</organism>
<dbReference type="InterPro" id="IPR003439">
    <property type="entry name" value="ABC_transporter-like_ATP-bd"/>
</dbReference>
<dbReference type="AlphaFoldDB" id="A0A2W7R7X6"/>
<dbReference type="PANTHER" id="PTHR42781">
    <property type="entry name" value="SPERMIDINE/PUTRESCINE IMPORT ATP-BINDING PROTEIN POTA"/>
    <property type="match status" value="1"/>
</dbReference>
<dbReference type="Pfam" id="PF08402">
    <property type="entry name" value="TOBE_2"/>
    <property type="match status" value="1"/>
</dbReference>
<gene>
    <name evidence="6" type="ORF">LX76_01280</name>
</gene>
<evidence type="ECO:0000256" key="2">
    <source>
        <dbReference type="ARBA" id="ARBA00022448"/>
    </source>
</evidence>